<dbReference type="GO" id="GO:0006605">
    <property type="term" value="P:protein targeting"/>
    <property type="evidence" value="ECO:0007669"/>
    <property type="project" value="UniProtKB-UniRule"/>
</dbReference>
<comment type="similarity">
    <text evidence="2 7">Belongs to the FliR/MopE/SpaR family.</text>
</comment>
<keyword evidence="6 7" id="KW-0472">Membrane</keyword>
<dbReference type="NCBIfam" id="TIGR01401">
    <property type="entry name" value="fliR_like_III"/>
    <property type="match status" value="1"/>
</dbReference>
<evidence type="ECO:0000256" key="3">
    <source>
        <dbReference type="ARBA" id="ARBA00022475"/>
    </source>
</evidence>
<evidence type="ECO:0000313" key="8">
    <source>
        <dbReference type="EMBL" id="RMH89854.1"/>
    </source>
</evidence>
<keyword evidence="5 7" id="KW-1133">Transmembrane helix</keyword>
<dbReference type="GO" id="GO:0005886">
    <property type="term" value="C:plasma membrane"/>
    <property type="evidence" value="ECO:0007669"/>
    <property type="project" value="UniProtKB-SubCell"/>
</dbReference>
<dbReference type="Proteomes" id="UP000269774">
    <property type="component" value="Unassembled WGS sequence"/>
</dbReference>
<evidence type="ECO:0000256" key="1">
    <source>
        <dbReference type="ARBA" id="ARBA00004651"/>
    </source>
</evidence>
<dbReference type="PRINTS" id="PR00953">
    <property type="entry name" value="TYPE3IMRPROT"/>
</dbReference>
<dbReference type="PANTHER" id="PTHR30065:SF1">
    <property type="entry name" value="SURFACE PRESENTATION OF ANTIGENS PROTEIN SPAR"/>
    <property type="match status" value="1"/>
</dbReference>
<proteinExistence type="inferred from homology"/>
<feature type="transmembrane region" description="Helical" evidence="7">
    <location>
        <begin position="166"/>
        <end position="185"/>
    </location>
</feature>
<name>A0A3M2HVM5_9GAMM</name>
<feature type="transmembrane region" description="Helical" evidence="7">
    <location>
        <begin position="12"/>
        <end position="33"/>
    </location>
</feature>
<evidence type="ECO:0000256" key="6">
    <source>
        <dbReference type="ARBA" id="ARBA00023136"/>
    </source>
</evidence>
<dbReference type="EMBL" id="RFFM01000002">
    <property type="protein sequence ID" value="RMH89854.1"/>
    <property type="molecule type" value="Genomic_DNA"/>
</dbReference>
<feature type="transmembrane region" description="Helical" evidence="7">
    <location>
        <begin position="232"/>
        <end position="250"/>
    </location>
</feature>
<comment type="subcellular location">
    <subcellularLocation>
        <location evidence="1 7">Cell membrane</location>
        <topology evidence="1 7">Multi-pass membrane protein</topology>
    </subcellularLocation>
</comment>
<evidence type="ECO:0000256" key="7">
    <source>
        <dbReference type="RuleBase" id="RU362072"/>
    </source>
</evidence>
<comment type="caution">
    <text evidence="8">The sequence shown here is derived from an EMBL/GenBank/DDBJ whole genome shotgun (WGS) entry which is preliminary data.</text>
</comment>
<dbReference type="AlphaFoldDB" id="A0A3M2HVM5"/>
<keyword evidence="4 7" id="KW-0812">Transmembrane</keyword>
<dbReference type="InterPro" id="IPR002010">
    <property type="entry name" value="T3SS_IM_R"/>
</dbReference>
<dbReference type="RefSeq" id="WP_122165048.1">
    <property type="nucleotide sequence ID" value="NZ_CP180504.1"/>
</dbReference>
<dbReference type="PANTHER" id="PTHR30065">
    <property type="entry name" value="FLAGELLAR BIOSYNTHETIC PROTEIN FLIR"/>
    <property type="match status" value="1"/>
</dbReference>
<dbReference type="Pfam" id="PF01311">
    <property type="entry name" value="Bac_export_1"/>
    <property type="match status" value="1"/>
</dbReference>
<feature type="transmembrane region" description="Helical" evidence="7">
    <location>
        <begin position="45"/>
        <end position="66"/>
    </location>
</feature>
<dbReference type="OrthoDB" id="9807748at2"/>
<evidence type="ECO:0000256" key="2">
    <source>
        <dbReference type="ARBA" id="ARBA00009772"/>
    </source>
</evidence>
<evidence type="ECO:0000256" key="4">
    <source>
        <dbReference type="ARBA" id="ARBA00022692"/>
    </source>
</evidence>
<evidence type="ECO:0000313" key="9">
    <source>
        <dbReference type="Proteomes" id="UP000269774"/>
    </source>
</evidence>
<keyword evidence="9" id="KW-1185">Reference proteome</keyword>
<sequence length="270" mass="29016">MDAELGLSFLEVAYPIIASAALAASRAMGLVLITPAFNRLGLTGMIRSCVAVAIAIPMTFPIYIALTTQPDYSGFFLAGLMVKELLIGLTVGLLFGIPFWAAEAAGEMIDLQRGSTMAQLVDPLGSGEAGVSGTLLTVVMITLFFLSGGFILMVDGYYHSYNLWPVMAFTPVIAVSSLDAVLAILDQVMRIGLMIVAPLIIALLVADMMLAYLSRMTPQLHIFDLSLAVKNLIFTFLMVIYCSFLIPLMLDQLADFRGVVEVLKTLSGTD</sequence>
<feature type="transmembrane region" description="Helical" evidence="7">
    <location>
        <begin position="192"/>
        <end position="212"/>
    </location>
</feature>
<feature type="transmembrane region" description="Helical" evidence="7">
    <location>
        <begin position="130"/>
        <end position="154"/>
    </location>
</feature>
<organism evidence="8 9">
    <name type="scientific">Stutzerimonas zhaodongensis</name>
    <dbReference type="NCBI Taxonomy" id="1176257"/>
    <lineage>
        <taxon>Bacteria</taxon>
        <taxon>Pseudomonadati</taxon>
        <taxon>Pseudomonadota</taxon>
        <taxon>Gammaproteobacteria</taxon>
        <taxon>Pseudomonadales</taxon>
        <taxon>Pseudomonadaceae</taxon>
        <taxon>Stutzerimonas</taxon>
    </lineage>
</organism>
<evidence type="ECO:0000256" key="5">
    <source>
        <dbReference type="ARBA" id="ARBA00022989"/>
    </source>
</evidence>
<dbReference type="InterPro" id="IPR006304">
    <property type="entry name" value="T3SS_SpaR/YscT"/>
</dbReference>
<protein>
    <submittedName>
        <fullName evidence="8">EscT/YscT/HrcT family type III secretion system export apparatus protein</fullName>
    </submittedName>
</protein>
<accession>A0A3M2HVM5</accession>
<gene>
    <name evidence="8" type="ORF">EA797_09945</name>
</gene>
<keyword evidence="3 7" id="KW-1003">Cell membrane</keyword>
<reference evidence="8 9" key="1">
    <citation type="submission" date="2018-10" db="EMBL/GenBank/DDBJ databases">
        <title>Pseudomonas zhaodongensis NEAU-ST5-21(T) genome.</title>
        <authorList>
            <person name="Peng J."/>
            <person name="Liu Z.-P."/>
        </authorList>
    </citation>
    <scope>NUCLEOTIDE SEQUENCE [LARGE SCALE GENOMIC DNA]</scope>
    <source>
        <strain evidence="8 9">NEAU-ST5-21</strain>
    </source>
</reference>